<accession>A0A6M8J4K0</accession>
<dbReference type="RefSeq" id="WP_172164588.1">
    <property type="nucleotide sequence ID" value="NZ_CP053716.1"/>
</dbReference>
<dbReference type="KEGG" id="bwa:HLV38_05040"/>
<name>A0A6M8J4K0_9ACTN</name>
<organism evidence="1 2">
    <name type="scientific">Berryella wangjianweii</name>
    <dbReference type="NCBI Taxonomy" id="2734634"/>
    <lineage>
        <taxon>Bacteria</taxon>
        <taxon>Bacillati</taxon>
        <taxon>Actinomycetota</taxon>
        <taxon>Coriobacteriia</taxon>
        <taxon>Eggerthellales</taxon>
        <taxon>Eggerthellaceae</taxon>
        <taxon>Berryella</taxon>
    </lineage>
</organism>
<evidence type="ECO:0000313" key="1">
    <source>
        <dbReference type="EMBL" id="QKF07553.1"/>
    </source>
</evidence>
<gene>
    <name evidence="1" type="ORF">HLV38_05040</name>
</gene>
<dbReference type="AlphaFoldDB" id="A0A6M8J4K0"/>
<evidence type="ECO:0000313" key="2">
    <source>
        <dbReference type="Proteomes" id="UP000503297"/>
    </source>
</evidence>
<dbReference type="EMBL" id="CP053716">
    <property type="protein sequence ID" value="QKF07553.1"/>
    <property type="molecule type" value="Genomic_DNA"/>
</dbReference>
<protein>
    <submittedName>
        <fullName evidence="1">Uncharacterized protein</fullName>
    </submittedName>
</protein>
<dbReference type="GO" id="GO:0006355">
    <property type="term" value="P:regulation of DNA-templated transcription"/>
    <property type="evidence" value="ECO:0007669"/>
    <property type="project" value="InterPro"/>
</dbReference>
<keyword evidence="2" id="KW-1185">Reference proteome</keyword>
<proteinExistence type="predicted"/>
<reference evidence="2" key="1">
    <citation type="submission" date="2020-05" db="EMBL/GenBank/DDBJ databases">
        <title>Novel species in genus Nocardioides.</title>
        <authorList>
            <person name="Zhang G."/>
        </authorList>
    </citation>
    <scope>NUCLEOTIDE SEQUENCE [LARGE SCALE GENOMIC DNA]</scope>
    <source>
        <strain evidence="2">zg-1050</strain>
    </source>
</reference>
<dbReference type="SUPFAM" id="SSF47598">
    <property type="entry name" value="Ribbon-helix-helix"/>
    <property type="match status" value="1"/>
</dbReference>
<dbReference type="InterPro" id="IPR010985">
    <property type="entry name" value="Ribbon_hlx_hlx"/>
</dbReference>
<sequence>MGDNELRKRLCQAKKTERIIFAATSELKQALETVAKEQCISVSALITQAVVNELAKNKDLLEKVGE</sequence>
<dbReference type="Proteomes" id="UP000503297">
    <property type="component" value="Chromosome"/>
</dbReference>